<feature type="binding site" evidence="12">
    <location>
        <position position="851"/>
    </location>
    <ligand>
        <name>Mn(2+)</name>
        <dbReference type="ChEBI" id="CHEBI:29035"/>
    </ligand>
</feature>
<dbReference type="PANTHER" id="PTHR34353:SF3">
    <property type="entry name" value="CRISPR-ASSOCIATED ENDONUCLEASE CAS1"/>
    <property type="match status" value="1"/>
</dbReference>
<evidence type="ECO:0000256" key="10">
    <source>
        <dbReference type="ARBA" id="ARBA00023125"/>
    </source>
</evidence>
<keyword evidence="5 12" id="KW-0255">Endonuclease</keyword>
<dbReference type="InterPro" id="IPR000123">
    <property type="entry name" value="Reverse_transcriptase_msDNA"/>
</dbReference>
<reference evidence="14 15" key="1">
    <citation type="submission" date="2018-03" db="EMBL/GenBank/DDBJ databases">
        <title>Ahniella affigens gen. nov., sp. nov., a gammaproteobacterium isolated from sandy soil near a stream.</title>
        <authorList>
            <person name="Ko Y."/>
            <person name="Kim J.-H."/>
        </authorList>
    </citation>
    <scope>NUCLEOTIDE SEQUENCE [LARGE SCALE GENOMIC DNA]</scope>
    <source>
        <strain evidence="14 15">D13</strain>
    </source>
</reference>
<proteinExistence type="inferred from homology"/>
<sequence>MDIAGLLPIRTRIVRMQCLQRVRLGLFPEQALSALLLASDPQHKDQLNSITFDIPRQAKNDWAPGDIFEFVIFAAKPDWTKLERIEALLRGLPGSAPRKGEAHAFGENWRLVGIEALHDNTTLSLADLRAEAMLWSAQRSFRIRLTSPLKIVHKAAGSRTLLTESAFTSEVLNRTLEQSLVNLKFALALSEWTVPTFNLRLDRAELFQVNPLPASAEPKRIKLSRGVLGEFRVSWPEAPTDDQWLSLVLLQYLGIGQARAHGLGRFRLERLDGVASKLEISLTYSALDRAKNDANLSEAYEHVAANRSIRLCCNVETDDNDDLTEAEAWAEAQEQARQEAAKSRCLEQVAADLTSSAMPVAALHPVRIPKADGSMRELMIPPFRDRVAQRALLQVLDPLIDPLFAASSFGFRRGIGRERARDRIQLLKRQGFTVVAETDVRKFFDEVDWWQLEVRLLGLFGQDPVVPRIMQWIQAERTDGLSRRGGLPQGAPLSPLLSNLMLDQLDRVLLDAGVAPVRFADDLVILAKTEADARHALTLAAETLGDAGLALKLEKTRITDFERGFLFLGYRFVKDLVVRADPGHDDAIDLDSALLEQITATPEATETGSTIQAHGEHPGTLLIINERGARLRLAQGQLAVERADGQLSLHPFASLAAILLISRCRLSSEVIKACLRSQVPLVFLNEQGRCFGSTAGMPDAKALARMNAQVAFGQDTERALLAARELVQARIDGMATLLRHRKAPAEALSHLHSLSDSASRAANLAALRGIEGQATRTHFRQIGHMMPFGFSFSERNRRPPKDPVNALLSFSYMLLMQLTEAVLIANQLNPRLGFYHQAHGSHATLASDLLEPYRFVVERQVLAMIHRREVRPEQFEYLATGACLMTAEARRAVTLAVMTRLHQPLRAHAADRALSIAEHLHEQAVAYSAMVSGGPIWTLSRFK</sequence>
<dbReference type="InterPro" id="IPR043128">
    <property type="entry name" value="Rev_trsase/Diguanyl_cyclase"/>
</dbReference>
<evidence type="ECO:0000259" key="13">
    <source>
        <dbReference type="PROSITE" id="PS50878"/>
    </source>
</evidence>
<dbReference type="GO" id="GO:0046872">
    <property type="term" value="F:metal ion binding"/>
    <property type="evidence" value="ECO:0007669"/>
    <property type="project" value="UniProtKB-UniRule"/>
</dbReference>
<dbReference type="EMBL" id="CP027860">
    <property type="protein sequence ID" value="AVP98232.1"/>
    <property type="molecule type" value="Genomic_DNA"/>
</dbReference>
<keyword evidence="10 12" id="KW-0238">DNA-binding</keyword>
<keyword evidence="8" id="KW-0695">RNA-directed DNA polymerase</keyword>
<keyword evidence="4 12" id="KW-0479">Metal-binding</keyword>
<evidence type="ECO:0000256" key="11">
    <source>
        <dbReference type="ARBA" id="ARBA00034120"/>
    </source>
</evidence>
<dbReference type="Gene3D" id="3.100.10.20">
    <property type="entry name" value="CRISPR-associated endonuclease Cas1, N-terminal domain"/>
    <property type="match status" value="1"/>
</dbReference>
<reference evidence="14 15" key="2">
    <citation type="submission" date="2018-03" db="EMBL/GenBank/DDBJ databases">
        <authorList>
            <person name="Keele B.F."/>
        </authorList>
    </citation>
    <scope>NUCLEOTIDE SEQUENCE [LARGE SCALE GENOMIC DNA]</scope>
    <source>
        <strain evidence="14 15">D13</strain>
    </source>
</reference>
<comment type="similarity">
    <text evidence="12">Belongs to the CRISPR-associated endonuclease Cas1 family.</text>
</comment>
<evidence type="ECO:0000256" key="5">
    <source>
        <dbReference type="ARBA" id="ARBA00022759"/>
    </source>
</evidence>
<evidence type="ECO:0000256" key="9">
    <source>
        <dbReference type="ARBA" id="ARBA00023118"/>
    </source>
</evidence>
<dbReference type="AlphaFoldDB" id="A0A2P1PTT3"/>
<dbReference type="InterPro" id="IPR002729">
    <property type="entry name" value="CRISPR-assoc_Cas1"/>
</dbReference>
<comment type="function">
    <text evidence="12">CRISPR (clustered regularly interspaced short palindromic repeat), is an adaptive immune system that provides protection against mobile genetic elements (viruses, transposable elements and conjugative plasmids). CRISPR clusters contain spacers, sequences complementary to antecedent mobile elements, and target invading nucleic acids. CRISPR clusters are transcribed and processed into CRISPR RNA (crRNA). Acts as a dsDNA endonuclease. Involved in the integration of spacer DNA into the CRISPR cassette.</text>
</comment>
<organism evidence="14 15">
    <name type="scientific">Ahniella affigens</name>
    <dbReference type="NCBI Taxonomy" id="2021234"/>
    <lineage>
        <taxon>Bacteria</taxon>
        <taxon>Pseudomonadati</taxon>
        <taxon>Pseudomonadota</taxon>
        <taxon>Gammaproteobacteria</taxon>
        <taxon>Lysobacterales</taxon>
        <taxon>Rhodanobacteraceae</taxon>
        <taxon>Ahniella</taxon>
    </lineage>
</organism>
<gene>
    <name evidence="12 14" type="primary">cas1</name>
    <name evidence="14" type="ORF">C7S18_13975</name>
</gene>
<dbReference type="InterPro" id="IPR043502">
    <property type="entry name" value="DNA/RNA_pol_sf"/>
</dbReference>
<keyword evidence="3 12" id="KW-0540">Nuclease</keyword>
<dbReference type="Gene3D" id="3.30.70.270">
    <property type="match status" value="1"/>
</dbReference>
<evidence type="ECO:0000256" key="8">
    <source>
        <dbReference type="ARBA" id="ARBA00022918"/>
    </source>
</evidence>
<evidence type="ECO:0000256" key="4">
    <source>
        <dbReference type="ARBA" id="ARBA00022723"/>
    </source>
</evidence>
<dbReference type="GO" id="GO:0003723">
    <property type="term" value="F:RNA binding"/>
    <property type="evidence" value="ECO:0007669"/>
    <property type="project" value="InterPro"/>
</dbReference>
<evidence type="ECO:0000256" key="7">
    <source>
        <dbReference type="ARBA" id="ARBA00022842"/>
    </source>
</evidence>
<evidence type="ECO:0000256" key="2">
    <source>
        <dbReference type="ARBA" id="ARBA00022695"/>
    </source>
</evidence>
<dbReference type="GO" id="GO:0004519">
    <property type="term" value="F:endonuclease activity"/>
    <property type="evidence" value="ECO:0007669"/>
    <property type="project" value="UniProtKB-UniRule"/>
</dbReference>
<dbReference type="Proteomes" id="UP000241074">
    <property type="component" value="Chromosome"/>
</dbReference>
<dbReference type="PROSITE" id="PS50878">
    <property type="entry name" value="RT_POL"/>
    <property type="match status" value="1"/>
</dbReference>
<dbReference type="GO" id="GO:0051607">
    <property type="term" value="P:defense response to virus"/>
    <property type="evidence" value="ECO:0007669"/>
    <property type="project" value="UniProtKB-UniRule"/>
</dbReference>
<comment type="similarity">
    <text evidence="11">Belongs to the bacterial reverse transcriptase family.</text>
</comment>
<dbReference type="InterPro" id="IPR000477">
    <property type="entry name" value="RT_dom"/>
</dbReference>
<dbReference type="InterPro" id="IPR042206">
    <property type="entry name" value="CRISPR-assoc_Cas1_C"/>
</dbReference>
<dbReference type="GO" id="GO:0003964">
    <property type="term" value="F:RNA-directed DNA polymerase activity"/>
    <property type="evidence" value="ECO:0007669"/>
    <property type="project" value="UniProtKB-KW"/>
</dbReference>
<dbReference type="GO" id="GO:0003677">
    <property type="term" value="F:DNA binding"/>
    <property type="evidence" value="ECO:0007669"/>
    <property type="project" value="UniProtKB-KW"/>
</dbReference>
<evidence type="ECO:0000313" key="15">
    <source>
        <dbReference type="Proteomes" id="UP000241074"/>
    </source>
</evidence>
<dbReference type="Pfam" id="PF00078">
    <property type="entry name" value="RVT_1"/>
    <property type="match status" value="1"/>
</dbReference>
<feature type="binding site" evidence="12">
    <location>
        <position position="771"/>
    </location>
    <ligand>
        <name>Mn(2+)</name>
        <dbReference type="ChEBI" id="CHEBI:29035"/>
    </ligand>
</feature>
<dbReference type="GO" id="GO:0043571">
    <property type="term" value="P:maintenance of CRISPR repeat elements"/>
    <property type="evidence" value="ECO:0007669"/>
    <property type="project" value="UniProtKB-UniRule"/>
</dbReference>
<dbReference type="KEGG" id="xba:C7S18_13975"/>
<dbReference type="Gene3D" id="1.20.120.920">
    <property type="entry name" value="CRISPR-associated endonuclease Cas1, C-terminal domain"/>
    <property type="match status" value="1"/>
</dbReference>
<comment type="subunit">
    <text evidence="12">Homodimer, forms a heterotetramer with a Cas2 homodimer.</text>
</comment>
<keyword evidence="9 12" id="KW-0051">Antiviral defense</keyword>
<comment type="cofactor">
    <cofactor evidence="12">
        <name>Mg(2+)</name>
        <dbReference type="ChEBI" id="CHEBI:18420"/>
    </cofactor>
    <cofactor evidence="12">
        <name>Mn(2+)</name>
        <dbReference type="ChEBI" id="CHEBI:29035"/>
    </cofactor>
</comment>
<dbReference type="InterPro" id="IPR042211">
    <property type="entry name" value="CRISPR-assoc_Cas1_N"/>
</dbReference>
<keyword evidence="12" id="KW-0464">Manganese</keyword>
<dbReference type="NCBIfam" id="TIGR00287">
    <property type="entry name" value="cas1"/>
    <property type="match status" value="1"/>
</dbReference>
<feature type="domain" description="Reverse transcriptase" evidence="13">
    <location>
        <begin position="349"/>
        <end position="572"/>
    </location>
</feature>
<dbReference type="GO" id="GO:0016787">
    <property type="term" value="F:hydrolase activity"/>
    <property type="evidence" value="ECO:0007669"/>
    <property type="project" value="UniProtKB-KW"/>
</dbReference>
<dbReference type="HAMAP" id="MF_01470">
    <property type="entry name" value="Cas1"/>
    <property type="match status" value="1"/>
</dbReference>
<evidence type="ECO:0000256" key="1">
    <source>
        <dbReference type="ARBA" id="ARBA00022679"/>
    </source>
</evidence>
<keyword evidence="15" id="KW-1185">Reference proteome</keyword>
<keyword evidence="2" id="KW-0548">Nucleotidyltransferase</keyword>
<evidence type="ECO:0000313" key="14">
    <source>
        <dbReference type="EMBL" id="AVP98232.1"/>
    </source>
</evidence>
<evidence type="ECO:0000256" key="6">
    <source>
        <dbReference type="ARBA" id="ARBA00022801"/>
    </source>
</evidence>
<dbReference type="EC" id="3.1.-.-" evidence="12"/>
<protein>
    <recommendedName>
        <fullName evidence="12">CRISPR-associated endonuclease Cas1</fullName>
        <ecNumber evidence="12">3.1.-.-</ecNumber>
    </recommendedName>
</protein>
<accession>A0A2P1PTT3</accession>
<name>A0A2P1PTT3_9GAMM</name>
<keyword evidence="1" id="KW-0808">Transferase</keyword>
<feature type="binding site" evidence="12">
    <location>
        <position position="836"/>
    </location>
    <ligand>
        <name>Mn(2+)</name>
        <dbReference type="ChEBI" id="CHEBI:29035"/>
    </ligand>
</feature>
<dbReference type="CDD" id="cd09634">
    <property type="entry name" value="Cas1_I-II-III"/>
    <property type="match status" value="1"/>
</dbReference>
<dbReference type="Pfam" id="PF01867">
    <property type="entry name" value="Cas_Cas1"/>
    <property type="match status" value="1"/>
</dbReference>
<keyword evidence="6 12" id="KW-0378">Hydrolase</keyword>
<dbReference type="CDD" id="cd01651">
    <property type="entry name" value="RT_G2_intron"/>
    <property type="match status" value="1"/>
</dbReference>
<evidence type="ECO:0000256" key="3">
    <source>
        <dbReference type="ARBA" id="ARBA00022722"/>
    </source>
</evidence>
<dbReference type="PANTHER" id="PTHR34353">
    <property type="entry name" value="CRISPR-ASSOCIATED ENDONUCLEASE CAS1 1"/>
    <property type="match status" value="1"/>
</dbReference>
<keyword evidence="7 12" id="KW-0460">Magnesium</keyword>
<dbReference type="PRINTS" id="PR00866">
    <property type="entry name" value="RNADNAPOLMS"/>
</dbReference>
<dbReference type="SUPFAM" id="SSF56672">
    <property type="entry name" value="DNA/RNA polymerases"/>
    <property type="match status" value="1"/>
</dbReference>
<dbReference type="InterPro" id="IPR050646">
    <property type="entry name" value="Cas1"/>
</dbReference>
<evidence type="ECO:0000256" key="12">
    <source>
        <dbReference type="HAMAP-Rule" id="MF_01470"/>
    </source>
</evidence>